<proteinExistence type="predicted"/>
<evidence type="ECO:0000259" key="1">
    <source>
        <dbReference type="Pfam" id="PF12802"/>
    </source>
</evidence>
<accession>A0ABU0MUL4</accession>
<sequence>MRAYGLTPRQRDCLYAIAEMTRATGVCPTYAEIGAELGLVKSNVHRLVHGLRERGWVEVLPNRKRSIALLREVKVEDDHFASYEWSLAPDLPAAG</sequence>
<feature type="domain" description="HTH marR-type" evidence="1">
    <location>
        <begin position="4"/>
        <end position="63"/>
    </location>
</feature>
<dbReference type="InterPro" id="IPR000835">
    <property type="entry name" value="HTH_MarR-typ"/>
</dbReference>
<dbReference type="EMBL" id="JAUSVU010000039">
    <property type="protein sequence ID" value="MDQ0537152.1"/>
    <property type="molecule type" value="Genomic_DNA"/>
</dbReference>
<dbReference type="InterPro" id="IPR036388">
    <property type="entry name" value="WH-like_DNA-bd_sf"/>
</dbReference>
<name>A0ABU0MUL4_9PROT</name>
<comment type="caution">
    <text evidence="2">The sequence shown here is derived from an EMBL/GenBank/DDBJ whole genome shotgun (WGS) entry which is preliminary data.</text>
</comment>
<organism evidence="2 3">
    <name type="scientific">Azospirillum picis</name>
    <dbReference type="NCBI Taxonomy" id="488438"/>
    <lineage>
        <taxon>Bacteria</taxon>
        <taxon>Pseudomonadati</taxon>
        <taxon>Pseudomonadota</taxon>
        <taxon>Alphaproteobacteria</taxon>
        <taxon>Rhodospirillales</taxon>
        <taxon>Azospirillaceae</taxon>
        <taxon>Azospirillum</taxon>
    </lineage>
</organism>
<dbReference type="RefSeq" id="WP_209990803.1">
    <property type="nucleotide sequence ID" value="NZ_JAGINO010000037.1"/>
</dbReference>
<dbReference type="Proteomes" id="UP001244552">
    <property type="component" value="Unassembled WGS sequence"/>
</dbReference>
<dbReference type="Gene3D" id="1.10.10.10">
    <property type="entry name" value="Winged helix-like DNA-binding domain superfamily/Winged helix DNA-binding domain"/>
    <property type="match status" value="1"/>
</dbReference>
<dbReference type="Pfam" id="PF12802">
    <property type="entry name" value="MarR_2"/>
    <property type="match status" value="1"/>
</dbReference>
<evidence type="ECO:0000313" key="2">
    <source>
        <dbReference type="EMBL" id="MDQ0537152.1"/>
    </source>
</evidence>
<dbReference type="InterPro" id="IPR036390">
    <property type="entry name" value="WH_DNA-bd_sf"/>
</dbReference>
<dbReference type="SUPFAM" id="SSF46785">
    <property type="entry name" value="Winged helix' DNA-binding domain"/>
    <property type="match status" value="1"/>
</dbReference>
<protein>
    <submittedName>
        <fullName evidence="2">SOS-response transcriptional repressor LexA</fullName>
    </submittedName>
</protein>
<reference evidence="2 3" key="1">
    <citation type="submission" date="2023-07" db="EMBL/GenBank/DDBJ databases">
        <title>Genomic Encyclopedia of Type Strains, Phase IV (KMG-IV): sequencing the most valuable type-strain genomes for metagenomic binning, comparative biology and taxonomic classification.</title>
        <authorList>
            <person name="Goeker M."/>
        </authorList>
    </citation>
    <scope>NUCLEOTIDE SEQUENCE [LARGE SCALE GENOMIC DNA]</scope>
    <source>
        <strain evidence="2 3">DSM 19922</strain>
    </source>
</reference>
<evidence type="ECO:0000313" key="3">
    <source>
        <dbReference type="Proteomes" id="UP001244552"/>
    </source>
</evidence>
<gene>
    <name evidence="2" type="ORF">QO018_006052</name>
</gene>
<keyword evidence="3" id="KW-1185">Reference proteome</keyword>